<evidence type="ECO:0000259" key="10">
    <source>
        <dbReference type="Pfam" id="PF09240"/>
    </source>
</evidence>
<evidence type="ECO:0000256" key="1">
    <source>
        <dbReference type="ARBA" id="ARBA00004479"/>
    </source>
</evidence>
<feature type="transmembrane region" description="Helical" evidence="8">
    <location>
        <begin position="328"/>
        <end position="349"/>
    </location>
</feature>
<evidence type="ECO:0000256" key="3">
    <source>
        <dbReference type="ARBA" id="ARBA00022729"/>
    </source>
</evidence>
<keyword evidence="3 9" id="KW-0732">Signal</keyword>
<dbReference type="InterPro" id="IPR013783">
    <property type="entry name" value="Ig-like_fold"/>
</dbReference>
<comment type="caution">
    <text evidence="11">The sequence shown here is derived from an EMBL/GenBank/DDBJ whole genome shotgun (WGS) entry which is preliminary data.</text>
</comment>
<evidence type="ECO:0000313" key="12">
    <source>
        <dbReference type="Proteomes" id="UP000288216"/>
    </source>
</evidence>
<dbReference type="GO" id="GO:0004896">
    <property type="term" value="F:cytokine receptor activity"/>
    <property type="evidence" value="ECO:0007669"/>
    <property type="project" value="TreeGrafter"/>
</dbReference>
<dbReference type="InterPro" id="IPR015321">
    <property type="entry name" value="TypeI_recpt_CBD"/>
</dbReference>
<evidence type="ECO:0000256" key="7">
    <source>
        <dbReference type="ARBA" id="ARBA00023180"/>
    </source>
</evidence>
<dbReference type="Gene3D" id="2.60.40.10">
    <property type="entry name" value="Immunoglobulins"/>
    <property type="match status" value="3"/>
</dbReference>
<dbReference type="PANTHER" id="PTHR23037:SF46">
    <property type="entry name" value="INTERLEUKIN 5 RECEPTOR SUBUNIT ALPHA"/>
    <property type="match status" value="1"/>
</dbReference>
<name>A0A401PLM1_SCYTO</name>
<keyword evidence="4 8" id="KW-1133">Transmembrane helix</keyword>
<accession>A0A401PLM1</accession>
<dbReference type="AlphaFoldDB" id="A0A401PLM1"/>
<evidence type="ECO:0000256" key="9">
    <source>
        <dbReference type="SAM" id="SignalP"/>
    </source>
</evidence>
<keyword evidence="2 8" id="KW-0812">Transmembrane</keyword>
<dbReference type="GO" id="GO:0009897">
    <property type="term" value="C:external side of plasma membrane"/>
    <property type="evidence" value="ECO:0007669"/>
    <property type="project" value="TreeGrafter"/>
</dbReference>
<keyword evidence="6" id="KW-0675">Receptor</keyword>
<keyword evidence="12" id="KW-1185">Reference proteome</keyword>
<dbReference type="InterPro" id="IPR036116">
    <property type="entry name" value="FN3_sf"/>
</dbReference>
<evidence type="ECO:0000256" key="2">
    <source>
        <dbReference type="ARBA" id="ARBA00022692"/>
    </source>
</evidence>
<keyword evidence="7" id="KW-0325">Glycoprotein</keyword>
<feature type="chain" id="PRO_5019222306" description="Type I cytokine receptor cytokine-binding domain-containing protein" evidence="9">
    <location>
        <begin position="19"/>
        <end position="406"/>
    </location>
</feature>
<organism evidence="11 12">
    <name type="scientific">Scyliorhinus torazame</name>
    <name type="common">Cloudy catshark</name>
    <name type="synonym">Catulus torazame</name>
    <dbReference type="NCBI Taxonomy" id="75743"/>
    <lineage>
        <taxon>Eukaryota</taxon>
        <taxon>Metazoa</taxon>
        <taxon>Chordata</taxon>
        <taxon>Craniata</taxon>
        <taxon>Vertebrata</taxon>
        <taxon>Chondrichthyes</taxon>
        <taxon>Elasmobranchii</taxon>
        <taxon>Galeomorphii</taxon>
        <taxon>Galeoidea</taxon>
        <taxon>Carcharhiniformes</taxon>
        <taxon>Scyliorhinidae</taxon>
        <taxon>Scyliorhinus</taxon>
    </lineage>
</organism>
<dbReference type="STRING" id="75743.A0A401PLM1"/>
<evidence type="ECO:0000256" key="4">
    <source>
        <dbReference type="ARBA" id="ARBA00022989"/>
    </source>
</evidence>
<sequence>MPLAPSFLKMTIVWAITANGVALMSLEETIRMNPPTDIKIAPGRLGEYIVSWSGNCTCTNGIYYHFNHRYLGSKDPEKHDENAMLIQTHEVKLDVELDRGIFVQIQLYQANEEISSNWTETIFHPSRDSFAPVDNLTCIFDDNYMNCTWNITENAPQDAEHFLSYRMENANDINNCTNYQRDEQGNVACRGHKYEKNLVSKLNICVSESSNRTKLPYCRNIIPAFYYKLDTPINITINKDTNEVEWKLPKMHYSDSCYTYEINLTDWSDPTPKVKNVSSTKYVISRDHEKRYSVQVRGTVNRDCHESLFWSEWSKPFHIEPDAKVFDLLTILAAVGVFFVGTVLVLIFFCTRFKLWSKVCQPIPDPKGKFNGLFEDYDGDFQKWINKNPILMTKTEECIPVIVKEV</sequence>
<feature type="domain" description="Type I cytokine receptor cytokine-binding" evidence="10">
    <location>
        <begin position="135"/>
        <end position="216"/>
    </location>
</feature>
<dbReference type="OMA" id="HECVPIS"/>
<dbReference type="EMBL" id="BFAA01000814">
    <property type="protein sequence ID" value="GCB73998.1"/>
    <property type="molecule type" value="Genomic_DNA"/>
</dbReference>
<evidence type="ECO:0000256" key="8">
    <source>
        <dbReference type="SAM" id="Phobius"/>
    </source>
</evidence>
<reference evidence="11 12" key="1">
    <citation type="journal article" date="2018" name="Nat. Ecol. Evol.">
        <title>Shark genomes provide insights into elasmobranch evolution and the origin of vertebrates.</title>
        <authorList>
            <person name="Hara Y"/>
            <person name="Yamaguchi K"/>
            <person name="Onimaru K"/>
            <person name="Kadota M"/>
            <person name="Koyanagi M"/>
            <person name="Keeley SD"/>
            <person name="Tatsumi K"/>
            <person name="Tanaka K"/>
            <person name="Motone F"/>
            <person name="Kageyama Y"/>
            <person name="Nozu R"/>
            <person name="Adachi N"/>
            <person name="Nishimura O"/>
            <person name="Nakagawa R"/>
            <person name="Tanegashima C"/>
            <person name="Kiyatake I"/>
            <person name="Matsumoto R"/>
            <person name="Murakumo K"/>
            <person name="Nishida K"/>
            <person name="Terakita A"/>
            <person name="Kuratani S"/>
            <person name="Sato K"/>
            <person name="Hyodo S Kuraku.S."/>
        </authorList>
    </citation>
    <scope>NUCLEOTIDE SEQUENCE [LARGE SCALE GENOMIC DNA]</scope>
</reference>
<comment type="subcellular location">
    <subcellularLocation>
        <location evidence="1">Membrane</location>
        <topology evidence="1">Single-pass type I membrane protein</topology>
    </subcellularLocation>
</comment>
<dbReference type="Pfam" id="PF09240">
    <property type="entry name" value="IL6Ra-bind"/>
    <property type="match status" value="1"/>
</dbReference>
<evidence type="ECO:0000256" key="5">
    <source>
        <dbReference type="ARBA" id="ARBA00023136"/>
    </source>
</evidence>
<gene>
    <name evidence="11" type="ORF">scyTo_0003082</name>
</gene>
<dbReference type="Proteomes" id="UP000288216">
    <property type="component" value="Unassembled WGS sequence"/>
</dbReference>
<keyword evidence="5 8" id="KW-0472">Membrane</keyword>
<dbReference type="PANTHER" id="PTHR23037">
    <property type="entry name" value="CYTOKINE RECEPTOR"/>
    <property type="match status" value="1"/>
</dbReference>
<feature type="signal peptide" evidence="9">
    <location>
        <begin position="1"/>
        <end position="18"/>
    </location>
</feature>
<dbReference type="SUPFAM" id="SSF49265">
    <property type="entry name" value="Fibronectin type III"/>
    <property type="match status" value="2"/>
</dbReference>
<dbReference type="OrthoDB" id="9890439at2759"/>
<protein>
    <recommendedName>
        <fullName evidence="10">Type I cytokine receptor cytokine-binding domain-containing protein</fullName>
    </recommendedName>
</protein>
<proteinExistence type="predicted"/>
<evidence type="ECO:0000256" key="6">
    <source>
        <dbReference type="ARBA" id="ARBA00023170"/>
    </source>
</evidence>
<evidence type="ECO:0000313" key="11">
    <source>
        <dbReference type="EMBL" id="GCB73998.1"/>
    </source>
</evidence>